<dbReference type="InterPro" id="IPR001969">
    <property type="entry name" value="Aspartic_peptidase_AS"/>
</dbReference>
<sequence>MRNTLPLFLALLSLFHLSISTNLSIIIKPKAHKLHLKTTSSISIDLIHREYSPLSPFYNSSKTRSELLQNAALRSVSRSKRLPLRDFGGTNVIPSIGDGSYLMRFYIGTPSIHTWAVVDTGSDLLWLQCSPCTRYRCFPHDAPLFDPKKSSTYKTLSCHSRPCTSVHLGHSDCRKSKPCVYDYMYLDGTRTIGELARDSIHFGGQTVSFHKSVFGCGFQNTGDFTRQESGIVGLGPGPLSLVSQLGHEIGHKFSYCLVPFFSNYTSKLKFGEDADISKSLGVVSTPFVTDGYPYYILNLEGITIGQKMVKLINEGSDSGGGNIVIDSGSTLTYLTSGFYKKVEALVREAIGIKPIKNPPKPYTLCFAHGHFASLIKKNLNHFMFHFKGADVYMKPDQNLFVQNLLFRNMPNLFCFAMVPIDRELSIYGDMAQINFQVEYDLKARKLSFSPTDCTNQ</sequence>
<evidence type="ECO:0000313" key="8">
    <source>
        <dbReference type="EMBL" id="KAF7834788.1"/>
    </source>
</evidence>
<comment type="caution">
    <text evidence="8">The sequence shown here is derived from an EMBL/GenBank/DDBJ whole genome shotgun (WGS) entry which is preliminary data.</text>
</comment>
<keyword evidence="3" id="KW-0064">Aspartyl protease</keyword>
<evidence type="ECO:0000313" key="9">
    <source>
        <dbReference type="Proteomes" id="UP000634136"/>
    </source>
</evidence>
<dbReference type="FunFam" id="2.40.70.10:FF:000031">
    <property type="entry name" value="Aspartyl protease AED1"/>
    <property type="match status" value="1"/>
</dbReference>
<dbReference type="Pfam" id="PF14541">
    <property type="entry name" value="TAXi_C"/>
    <property type="match status" value="1"/>
</dbReference>
<dbReference type="InterPro" id="IPR033121">
    <property type="entry name" value="PEPTIDASE_A1"/>
</dbReference>
<proteinExistence type="inferred from homology"/>
<organism evidence="8 9">
    <name type="scientific">Senna tora</name>
    <dbReference type="NCBI Taxonomy" id="362788"/>
    <lineage>
        <taxon>Eukaryota</taxon>
        <taxon>Viridiplantae</taxon>
        <taxon>Streptophyta</taxon>
        <taxon>Embryophyta</taxon>
        <taxon>Tracheophyta</taxon>
        <taxon>Spermatophyta</taxon>
        <taxon>Magnoliopsida</taxon>
        <taxon>eudicotyledons</taxon>
        <taxon>Gunneridae</taxon>
        <taxon>Pentapetalae</taxon>
        <taxon>rosids</taxon>
        <taxon>fabids</taxon>
        <taxon>Fabales</taxon>
        <taxon>Fabaceae</taxon>
        <taxon>Caesalpinioideae</taxon>
        <taxon>Cassia clade</taxon>
        <taxon>Senna</taxon>
    </lineage>
</organism>
<dbReference type="Pfam" id="PF14543">
    <property type="entry name" value="TAXi_N"/>
    <property type="match status" value="1"/>
</dbReference>
<protein>
    <submittedName>
        <fullName evidence="8">Aspartic proteinase CDR1-like</fullName>
    </submittedName>
</protein>
<name>A0A834WYJ9_9FABA</name>
<accession>A0A834WYJ9</accession>
<evidence type="ECO:0000256" key="3">
    <source>
        <dbReference type="ARBA" id="ARBA00022750"/>
    </source>
</evidence>
<feature type="chain" id="PRO_5032922498" evidence="6">
    <location>
        <begin position="21"/>
        <end position="456"/>
    </location>
</feature>
<evidence type="ECO:0000256" key="2">
    <source>
        <dbReference type="ARBA" id="ARBA00022670"/>
    </source>
</evidence>
<gene>
    <name evidence="8" type="ORF">G2W53_009647</name>
</gene>
<evidence type="ECO:0000256" key="6">
    <source>
        <dbReference type="SAM" id="SignalP"/>
    </source>
</evidence>
<dbReference type="InterPro" id="IPR032799">
    <property type="entry name" value="TAXi_C"/>
</dbReference>
<dbReference type="CDD" id="cd05476">
    <property type="entry name" value="pepsin_A_like_plant"/>
    <property type="match status" value="1"/>
</dbReference>
<evidence type="ECO:0000256" key="5">
    <source>
        <dbReference type="ARBA" id="ARBA00023180"/>
    </source>
</evidence>
<dbReference type="InterPro" id="IPR051708">
    <property type="entry name" value="Plant_Aspart_Prot_A1"/>
</dbReference>
<dbReference type="PANTHER" id="PTHR47967">
    <property type="entry name" value="OS07G0603500 PROTEIN-RELATED"/>
    <property type="match status" value="1"/>
</dbReference>
<evidence type="ECO:0000259" key="7">
    <source>
        <dbReference type="PROSITE" id="PS51767"/>
    </source>
</evidence>
<keyword evidence="2" id="KW-0645">Protease</keyword>
<dbReference type="GO" id="GO:0005576">
    <property type="term" value="C:extracellular region"/>
    <property type="evidence" value="ECO:0007669"/>
    <property type="project" value="TreeGrafter"/>
</dbReference>
<keyword evidence="4" id="KW-0378">Hydrolase</keyword>
<dbReference type="AlphaFoldDB" id="A0A834WYJ9"/>
<dbReference type="EMBL" id="JAAIUW010000004">
    <property type="protein sequence ID" value="KAF7834788.1"/>
    <property type="molecule type" value="Genomic_DNA"/>
</dbReference>
<feature type="signal peptide" evidence="6">
    <location>
        <begin position="1"/>
        <end position="20"/>
    </location>
</feature>
<dbReference type="Proteomes" id="UP000634136">
    <property type="component" value="Unassembled WGS sequence"/>
</dbReference>
<dbReference type="PROSITE" id="PS51767">
    <property type="entry name" value="PEPTIDASE_A1"/>
    <property type="match status" value="1"/>
</dbReference>
<dbReference type="PROSITE" id="PS00141">
    <property type="entry name" value="ASP_PROTEASE"/>
    <property type="match status" value="1"/>
</dbReference>
<keyword evidence="9" id="KW-1185">Reference proteome</keyword>
<dbReference type="GO" id="GO:0006508">
    <property type="term" value="P:proteolysis"/>
    <property type="evidence" value="ECO:0007669"/>
    <property type="project" value="UniProtKB-KW"/>
</dbReference>
<comment type="similarity">
    <text evidence="1">Belongs to the peptidase A1 family.</text>
</comment>
<dbReference type="InterPro" id="IPR021109">
    <property type="entry name" value="Peptidase_aspartic_dom_sf"/>
</dbReference>
<keyword evidence="6" id="KW-0732">Signal</keyword>
<dbReference type="Gene3D" id="2.40.70.10">
    <property type="entry name" value="Acid Proteases"/>
    <property type="match status" value="2"/>
</dbReference>
<feature type="domain" description="Peptidase A1" evidence="7">
    <location>
        <begin position="101"/>
        <end position="449"/>
    </location>
</feature>
<evidence type="ECO:0000256" key="1">
    <source>
        <dbReference type="ARBA" id="ARBA00007447"/>
    </source>
</evidence>
<dbReference type="InterPro" id="IPR032861">
    <property type="entry name" value="TAXi_N"/>
</dbReference>
<dbReference type="OrthoDB" id="2747330at2759"/>
<reference evidence="8" key="1">
    <citation type="submission" date="2020-09" db="EMBL/GenBank/DDBJ databases">
        <title>Genome-Enabled Discovery of Anthraquinone Biosynthesis in Senna tora.</title>
        <authorList>
            <person name="Kang S.-H."/>
            <person name="Pandey R.P."/>
            <person name="Lee C.-M."/>
            <person name="Sim J.-S."/>
            <person name="Jeong J.-T."/>
            <person name="Choi B.-S."/>
            <person name="Jung M."/>
            <person name="Ginzburg D."/>
            <person name="Zhao K."/>
            <person name="Won S.Y."/>
            <person name="Oh T.-J."/>
            <person name="Yu Y."/>
            <person name="Kim N.-H."/>
            <person name="Lee O.R."/>
            <person name="Lee T.-H."/>
            <person name="Bashyal P."/>
            <person name="Kim T.-S."/>
            <person name="Lee W.-H."/>
            <person name="Kawkins C."/>
            <person name="Kim C.-K."/>
            <person name="Kim J.S."/>
            <person name="Ahn B.O."/>
            <person name="Rhee S.Y."/>
            <person name="Sohng J.K."/>
        </authorList>
    </citation>
    <scope>NUCLEOTIDE SEQUENCE</scope>
    <source>
        <tissue evidence="8">Leaf</tissue>
    </source>
</reference>
<evidence type="ECO:0000256" key="4">
    <source>
        <dbReference type="ARBA" id="ARBA00022801"/>
    </source>
</evidence>
<dbReference type="InterPro" id="IPR034161">
    <property type="entry name" value="Pepsin-like_plant"/>
</dbReference>
<dbReference type="GO" id="GO:0004190">
    <property type="term" value="F:aspartic-type endopeptidase activity"/>
    <property type="evidence" value="ECO:0007669"/>
    <property type="project" value="UniProtKB-KW"/>
</dbReference>
<dbReference type="PANTHER" id="PTHR47967:SF128">
    <property type="entry name" value="ASPARTIC PROTEINASE CDR1-LIKE"/>
    <property type="match status" value="1"/>
</dbReference>
<keyword evidence="5" id="KW-0325">Glycoprotein</keyword>
<dbReference type="SUPFAM" id="SSF50630">
    <property type="entry name" value="Acid proteases"/>
    <property type="match status" value="1"/>
</dbReference>